<sequence length="86" mass="9289">MSASVDHVMLQAKAAPPHARVLPPVRAPPVMMNVNEGNGLFAPIVVVMCNIFGKKQFNQLRGRAIAPHSQVITQFCKSIGADSKPR</sequence>
<dbReference type="GO" id="GO:0009055">
    <property type="term" value="F:electron transfer activity"/>
    <property type="evidence" value="ECO:0007669"/>
    <property type="project" value="TreeGrafter"/>
</dbReference>
<proteinExistence type="predicted"/>
<accession>A0A830BGT0</accession>
<dbReference type="Proteomes" id="UP000653305">
    <property type="component" value="Unassembled WGS sequence"/>
</dbReference>
<name>A0A830BGT0_9LAMI</name>
<dbReference type="OrthoDB" id="26525at2759"/>
<comment type="caution">
    <text evidence="1">The sequence shown here is derived from an EMBL/GenBank/DDBJ whole genome shotgun (WGS) entry which is preliminary data.</text>
</comment>
<dbReference type="EMBL" id="BMAC01000063">
    <property type="protein sequence ID" value="GFP83403.1"/>
    <property type="molecule type" value="Genomic_DNA"/>
</dbReference>
<dbReference type="AlphaFoldDB" id="A0A830BGT0"/>
<organism evidence="1 2">
    <name type="scientific">Phtheirospermum japonicum</name>
    <dbReference type="NCBI Taxonomy" id="374723"/>
    <lineage>
        <taxon>Eukaryota</taxon>
        <taxon>Viridiplantae</taxon>
        <taxon>Streptophyta</taxon>
        <taxon>Embryophyta</taxon>
        <taxon>Tracheophyta</taxon>
        <taxon>Spermatophyta</taxon>
        <taxon>Magnoliopsida</taxon>
        <taxon>eudicotyledons</taxon>
        <taxon>Gunneridae</taxon>
        <taxon>Pentapetalae</taxon>
        <taxon>asterids</taxon>
        <taxon>lamiids</taxon>
        <taxon>Lamiales</taxon>
        <taxon>Orobanchaceae</taxon>
        <taxon>Orobanchaceae incertae sedis</taxon>
        <taxon>Phtheirospermum</taxon>
    </lineage>
</organism>
<dbReference type="GO" id="GO:0009773">
    <property type="term" value="P:photosynthetic electron transport in photosystem I"/>
    <property type="evidence" value="ECO:0007669"/>
    <property type="project" value="InterPro"/>
</dbReference>
<dbReference type="PANTHER" id="PTHR35709">
    <property type="entry name" value="PROTEIN PROTON GRADIENT REGULATION 5, CHLOROPLASTIC"/>
    <property type="match status" value="1"/>
</dbReference>
<dbReference type="PANTHER" id="PTHR35709:SF1">
    <property type="entry name" value="PROTEIN PROTON GRADIENT REGULATION 5, CHLOROPLASTIC"/>
    <property type="match status" value="1"/>
</dbReference>
<keyword evidence="2" id="KW-1185">Reference proteome</keyword>
<protein>
    <submittedName>
        <fullName evidence="1">Protein proton gradient regulation 5 chloroplastic</fullName>
    </submittedName>
</protein>
<gene>
    <name evidence="1" type="ORF">PHJA_000483700</name>
</gene>
<dbReference type="GO" id="GO:0009644">
    <property type="term" value="P:response to high light intensity"/>
    <property type="evidence" value="ECO:0007669"/>
    <property type="project" value="InterPro"/>
</dbReference>
<dbReference type="GO" id="GO:0009507">
    <property type="term" value="C:chloroplast"/>
    <property type="evidence" value="ECO:0007669"/>
    <property type="project" value="TreeGrafter"/>
</dbReference>
<reference evidence="1" key="1">
    <citation type="submission" date="2020-07" db="EMBL/GenBank/DDBJ databases">
        <title>Ethylene signaling mediates host invasion by parasitic plants.</title>
        <authorList>
            <person name="Yoshida S."/>
        </authorList>
    </citation>
    <scope>NUCLEOTIDE SEQUENCE</scope>
    <source>
        <strain evidence="1">Okayama</strain>
    </source>
</reference>
<evidence type="ECO:0000313" key="2">
    <source>
        <dbReference type="Proteomes" id="UP000653305"/>
    </source>
</evidence>
<evidence type="ECO:0000313" key="1">
    <source>
        <dbReference type="EMBL" id="GFP83403.1"/>
    </source>
</evidence>
<dbReference type="InterPro" id="IPR037497">
    <property type="entry name" value="PGR5"/>
</dbReference>